<keyword evidence="2" id="KW-0472">Membrane</keyword>
<dbReference type="EMBL" id="CP055900">
    <property type="protein sequence ID" value="QKX57994.1"/>
    <property type="molecule type" value="Genomic_DNA"/>
</dbReference>
<feature type="region of interest" description="Disordered" evidence="3">
    <location>
        <begin position="200"/>
        <end position="223"/>
    </location>
</feature>
<evidence type="ECO:0000256" key="4">
    <source>
        <dbReference type="SAM" id="SignalP"/>
    </source>
</evidence>
<dbReference type="GO" id="GO:0005975">
    <property type="term" value="P:carbohydrate metabolic process"/>
    <property type="evidence" value="ECO:0007669"/>
    <property type="project" value="InterPro"/>
</dbReference>
<evidence type="ECO:0000313" key="6">
    <source>
        <dbReference type="EMBL" id="QKX57994.1"/>
    </source>
</evidence>
<reference evidence="7" key="1">
    <citation type="submission" date="2020-06" db="EMBL/GenBank/DDBJ databases">
        <title>A chromosome-scale genome assembly of Talaromyces rugulosus W13939.</title>
        <authorList>
            <person name="Wang B."/>
            <person name="Guo L."/>
            <person name="Ye K."/>
            <person name="Wang L."/>
        </authorList>
    </citation>
    <scope>NUCLEOTIDE SEQUENCE [LARGE SCALE GENOMIC DNA]</scope>
    <source>
        <strain evidence="7">W13939</strain>
    </source>
</reference>
<dbReference type="OrthoDB" id="4388755at2759"/>
<dbReference type="KEGG" id="trg:TRUGW13939_05114"/>
<dbReference type="RefSeq" id="XP_035344172.1">
    <property type="nucleotide sequence ID" value="XM_035488279.1"/>
</dbReference>
<dbReference type="GO" id="GO:0005886">
    <property type="term" value="C:plasma membrane"/>
    <property type="evidence" value="ECO:0007669"/>
    <property type="project" value="UniProtKB-SubCell"/>
</dbReference>
<protein>
    <recommendedName>
        <fullName evidence="5">GH16 domain-containing protein</fullName>
    </recommendedName>
</protein>
<organism evidence="6 7">
    <name type="scientific">Talaromyces rugulosus</name>
    <name type="common">Penicillium rugulosum</name>
    <dbReference type="NCBI Taxonomy" id="121627"/>
    <lineage>
        <taxon>Eukaryota</taxon>
        <taxon>Fungi</taxon>
        <taxon>Dikarya</taxon>
        <taxon>Ascomycota</taxon>
        <taxon>Pezizomycotina</taxon>
        <taxon>Eurotiomycetes</taxon>
        <taxon>Eurotiomycetidae</taxon>
        <taxon>Eurotiales</taxon>
        <taxon>Trichocomaceae</taxon>
        <taxon>Talaromyces</taxon>
        <taxon>Talaromyces sect. Islandici</taxon>
    </lineage>
</organism>
<dbReference type="PANTHER" id="PTHR38121">
    <property type="entry name" value="GH16 DOMAIN-CONTAINING PROTEIN"/>
    <property type="match status" value="1"/>
</dbReference>
<accession>A0A7H8QVE9</accession>
<dbReference type="PROSITE" id="PS51762">
    <property type="entry name" value="GH16_2"/>
    <property type="match status" value="1"/>
</dbReference>
<proteinExistence type="predicted"/>
<sequence length="386" mass="42738">MRFNPSPILATVALALVPAVTSSNRVEKTTSEDRTTQAVDPACDCYTVSGPDPGYFQHHRFWDFRQVPLNPAAASTFQFQPNSPPSRADYGANAAPVLLKDTPFSSEWAVQDWGRGGTPLFPVTIVNSNKNVYLTSHAAGGGPTFLVMRTTRFEAFSSTAEIETNLLNFMHVSLRVRLRILEKGEDILSPVNAEQALGQRIQSRSDNNTTSEPHSSHAQRRKEKRLLPSVGACVGIFTFFSRTSESDIEILTSDPPNRVHYANQPDYDPIRNIVIPGSQIAADSPTPWTAWSTYRLDWLPTMSRWYVENQEQANLAYGVPVDPSRLVINLWSDGGLWSGNLTVGDSVHLGIEWIEVAYNLTGDVPKLCNRNCRIDNVAVPGIPEII</sequence>
<dbReference type="SUPFAM" id="SSF49899">
    <property type="entry name" value="Concanavalin A-like lectins/glucanases"/>
    <property type="match status" value="1"/>
</dbReference>
<evidence type="ECO:0000256" key="1">
    <source>
        <dbReference type="ARBA" id="ARBA00004609"/>
    </source>
</evidence>
<dbReference type="Proteomes" id="UP000509510">
    <property type="component" value="Chromosome III"/>
</dbReference>
<dbReference type="InterPro" id="IPR013320">
    <property type="entry name" value="ConA-like_dom_sf"/>
</dbReference>
<keyword evidence="7" id="KW-1185">Reference proteome</keyword>
<evidence type="ECO:0000256" key="2">
    <source>
        <dbReference type="ARBA" id="ARBA00022475"/>
    </source>
</evidence>
<dbReference type="GO" id="GO:0004553">
    <property type="term" value="F:hydrolase activity, hydrolyzing O-glycosyl compounds"/>
    <property type="evidence" value="ECO:0007669"/>
    <property type="project" value="InterPro"/>
</dbReference>
<feature type="compositionally biased region" description="Polar residues" evidence="3">
    <location>
        <begin position="200"/>
        <end position="213"/>
    </location>
</feature>
<keyword evidence="4" id="KW-0732">Signal</keyword>
<evidence type="ECO:0000256" key="3">
    <source>
        <dbReference type="SAM" id="MobiDB-lite"/>
    </source>
</evidence>
<gene>
    <name evidence="6" type="ORF">TRUGW13939_05114</name>
</gene>
<dbReference type="CDD" id="cd00413">
    <property type="entry name" value="Glyco_hydrolase_16"/>
    <property type="match status" value="1"/>
</dbReference>
<feature type="chain" id="PRO_5028831327" description="GH16 domain-containing protein" evidence="4">
    <location>
        <begin position="24"/>
        <end position="386"/>
    </location>
</feature>
<dbReference type="InterPro" id="IPR000757">
    <property type="entry name" value="Beta-glucanase-like"/>
</dbReference>
<dbReference type="PANTHER" id="PTHR38121:SF4">
    <property type="entry name" value="GH16 DOMAIN-CONTAINING PROTEIN-RELATED"/>
    <property type="match status" value="1"/>
</dbReference>
<name>A0A7H8QVE9_TALRU</name>
<dbReference type="GeneID" id="55992612"/>
<evidence type="ECO:0000259" key="5">
    <source>
        <dbReference type="PROSITE" id="PS51762"/>
    </source>
</evidence>
<evidence type="ECO:0000313" key="7">
    <source>
        <dbReference type="Proteomes" id="UP000509510"/>
    </source>
</evidence>
<comment type="subcellular location">
    <subcellularLocation>
        <location evidence="1">Cell membrane</location>
        <topology evidence="1">Lipid-anchor</topology>
        <topology evidence="1">GPI-anchor</topology>
    </subcellularLocation>
</comment>
<dbReference type="AlphaFoldDB" id="A0A7H8QVE9"/>
<feature type="domain" description="GH16" evidence="5">
    <location>
        <begin position="88"/>
        <end position="362"/>
    </location>
</feature>
<dbReference type="Gene3D" id="2.60.120.200">
    <property type="match status" value="1"/>
</dbReference>
<keyword evidence="2" id="KW-1003">Cell membrane</keyword>
<feature type="signal peptide" evidence="4">
    <location>
        <begin position="1"/>
        <end position="23"/>
    </location>
</feature>